<evidence type="ECO:0000313" key="2">
    <source>
        <dbReference type="Proteomes" id="UP000287651"/>
    </source>
</evidence>
<comment type="caution">
    <text evidence="1">The sequence shown here is derived from an EMBL/GenBank/DDBJ whole genome shotgun (WGS) entry which is preliminary data.</text>
</comment>
<accession>A0A426ZKZ2</accession>
<sequence>MVVAAVEATVAYLVVLFWTILYRVGSSEELFLPDLKKDLGLGELRGIDNGLEIADSGLSILYLEGPGGGPRDDLVRGPFWSSCFSATNASMVTY</sequence>
<gene>
    <name evidence="1" type="ORF">B296_00041696</name>
</gene>
<dbReference type="Proteomes" id="UP000287651">
    <property type="component" value="Unassembled WGS sequence"/>
</dbReference>
<organism evidence="1 2">
    <name type="scientific">Ensete ventricosum</name>
    <name type="common">Abyssinian banana</name>
    <name type="synonym">Musa ensete</name>
    <dbReference type="NCBI Taxonomy" id="4639"/>
    <lineage>
        <taxon>Eukaryota</taxon>
        <taxon>Viridiplantae</taxon>
        <taxon>Streptophyta</taxon>
        <taxon>Embryophyta</taxon>
        <taxon>Tracheophyta</taxon>
        <taxon>Spermatophyta</taxon>
        <taxon>Magnoliopsida</taxon>
        <taxon>Liliopsida</taxon>
        <taxon>Zingiberales</taxon>
        <taxon>Musaceae</taxon>
        <taxon>Ensete</taxon>
    </lineage>
</organism>
<name>A0A426ZKZ2_ENSVE</name>
<reference evidence="1 2" key="1">
    <citation type="journal article" date="2014" name="Agronomy (Basel)">
        <title>A Draft Genome Sequence for Ensete ventricosum, the Drought-Tolerant Tree Against Hunger.</title>
        <authorList>
            <person name="Harrison J."/>
            <person name="Moore K.A."/>
            <person name="Paszkiewicz K."/>
            <person name="Jones T."/>
            <person name="Grant M."/>
            <person name="Ambacheew D."/>
            <person name="Muzemil S."/>
            <person name="Studholme D.J."/>
        </authorList>
    </citation>
    <scope>NUCLEOTIDE SEQUENCE [LARGE SCALE GENOMIC DNA]</scope>
</reference>
<dbReference type="AlphaFoldDB" id="A0A426ZKZ2"/>
<proteinExistence type="predicted"/>
<evidence type="ECO:0000313" key="1">
    <source>
        <dbReference type="EMBL" id="RRT64672.1"/>
    </source>
</evidence>
<dbReference type="EMBL" id="AMZH03006106">
    <property type="protein sequence ID" value="RRT64672.1"/>
    <property type="molecule type" value="Genomic_DNA"/>
</dbReference>
<protein>
    <submittedName>
        <fullName evidence="1">Uncharacterized protein</fullName>
    </submittedName>
</protein>